<dbReference type="EMBL" id="JASAOG010000440">
    <property type="protein sequence ID" value="KAK0039555.1"/>
    <property type="molecule type" value="Genomic_DNA"/>
</dbReference>
<name>A0AAD8ARI0_BIOPF</name>
<evidence type="ECO:0000313" key="2">
    <source>
        <dbReference type="Proteomes" id="UP001233172"/>
    </source>
</evidence>
<dbReference type="AlphaFoldDB" id="A0AAD8ARI0"/>
<proteinExistence type="predicted"/>
<reference evidence="1" key="2">
    <citation type="submission" date="2023-04" db="EMBL/GenBank/DDBJ databases">
        <authorList>
            <person name="Bu L."/>
            <person name="Lu L."/>
            <person name="Laidemitt M.R."/>
            <person name="Zhang S.M."/>
            <person name="Mutuku M."/>
            <person name="Mkoji G."/>
            <person name="Steinauer M."/>
            <person name="Loker E.S."/>
        </authorList>
    </citation>
    <scope>NUCLEOTIDE SEQUENCE</scope>
    <source>
        <strain evidence="1">KasaAsao</strain>
        <tissue evidence="1">Whole Snail</tissue>
    </source>
</reference>
<reference evidence="1" key="1">
    <citation type="journal article" date="2023" name="PLoS Negl. Trop. Dis.">
        <title>A genome sequence for Biomphalaria pfeifferi, the major vector snail for the human-infecting parasite Schistosoma mansoni.</title>
        <authorList>
            <person name="Bu L."/>
            <person name="Lu L."/>
            <person name="Laidemitt M.R."/>
            <person name="Zhang S.M."/>
            <person name="Mutuku M."/>
            <person name="Mkoji G."/>
            <person name="Steinauer M."/>
            <person name="Loker E.S."/>
        </authorList>
    </citation>
    <scope>NUCLEOTIDE SEQUENCE</scope>
    <source>
        <strain evidence="1">KasaAsao</strain>
    </source>
</reference>
<gene>
    <name evidence="1" type="ORF">Bpfe_031040</name>
</gene>
<keyword evidence="2" id="KW-1185">Reference proteome</keyword>
<sequence>MECYPEHLAERTRFERCLAEGEMVLNPSQIRQVIQNARSSQDDPFKGANIPGYADGVYVSPSPKPSPSSSSSPLFASQPIIVQPHFTLYVEEGMTFDERTKVYLESDSGKRVQVDVQKTLKKEGKI</sequence>
<accession>A0AAD8ARI0</accession>
<comment type="caution">
    <text evidence="1">The sequence shown here is derived from an EMBL/GenBank/DDBJ whole genome shotgun (WGS) entry which is preliminary data.</text>
</comment>
<protein>
    <submittedName>
        <fullName evidence="1">Uncharacterized protein</fullName>
    </submittedName>
</protein>
<evidence type="ECO:0000313" key="1">
    <source>
        <dbReference type="EMBL" id="KAK0039555.1"/>
    </source>
</evidence>
<organism evidence="1 2">
    <name type="scientific">Biomphalaria pfeifferi</name>
    <name type="common">Bloodfluke planorb</name>
    <name type="synonym">Freshwater snail</name>
    <dbReference type="NCBI Taxonomy" id="112525"/>
    <lineage>
        <taxon>Eukaryota</taxon>
        <taxon>Metazoa</taxon>
        <taxon>Spiralia</taxon>
        <taxon>Lophotrochozoa</taxon>
        <taxon>Mollusca</taxon>
        <taxon>Gastropoda</taxon>
        <taxon>Heterobranchia</taxon>
        <taxon>Euthyneura</taxon>
        <taxon>Panpulmonata</taxon>
        <taxon>Hygrophila</taxon>
        <taxon>Lymnaeoidea</taxon>
        <taxon>Planorbidae</taxon>
        <taxon>Biomphalaria</taxon>
    </lineage>
</organism>
<dbReference type="Proteomes" id="UP001233172">
    <property type="component" value="Unassembled WGS sequence"/>
</dbReference>